<comment type="subcellular location">
    <subcellularLocation>
        <location evidence="1">Cell membrane</location>
        <topology evidence="1">Multi-pass membrane protein</topology>
    </subcellularLocation>
</comment>
<sequence>MACVLVIAERVGEAVRSPTKDTLLSHATAATGRGRGFAVHEAAGSAPWPARCWSRACSP</sequence>
<comment type="caution">
    <text evidence="6">The sequence shown here is derived from an EMBL/GenBank/DDBJ whole genome shotgun (WGS) entry which is preliminary data.</text>
</comment>
<keyword evidence="3" id="KW-0812">Transmembrane</keyword>
<dbReference type="STRING" id="67386.AQI95_19920"/>
<evidence type="ECO:0000256" key="2">
    <source>
        <dbReference type="ARBA" id="ARBA00022475"/>
    </source>
</evidence>
<protein>
    <submittedName>
        <fullName evidence="6">Uncharacterized protein</fullName>
    </submittedName>
</protein>
<dbReference type="Proteomes" id="UP000053127">
    <property type="component" value="Unassembled WGS sequence"/>
</dbReference>
<dbReference type="PANTHER" id="PTHR42688">
    <property type="entry name" value="CONSERVED PROTEIN"/>
    <property type="match status" value="1"/>
</dbReference>
<evidence type="ECO:0000256" key="3">
    <source>
        <dbReference type="ARBA" id="ARBA00022692"/>
    </source>
</evidence>
<proteinExistence type="predicted"/>
<gene>
    <name evidence="6" type="ORF">AQI95_19920</name>
</gene>
<evidence type="ECO:0000256" key="4">
    <source>
        <dbReference type="ARBA" id="ARBA00022989"/>
    </source>
</evidence>
<keyword evidence="2" id="KW-1003">Cell membrane</keyword>
<dbReference type="PANTHER" id="PTHR42688:SF1">
    <property type="entry name" value="BLR5212 PROTEIN"/>
    <property type="match status" value="1"/>
</dbReference>
<evidence type="ECO:0000313" key="7">
    <source>
        <dbReference type="Proteomes" id="UP000053127"/>
    </source>
</evidence>
<keyword evidence="7" id="KW-1185">Reference proteome</keyword>
<accession>A0A101P3Y4</accession>
<keyword evidence="5" id="KW-0472">Membrane</keyword>
<evidence type="ECO:0000313" key="6">
    <source>
        <dbReference type="EMBL" id="KUN04470.1"/>
    </source>
</evidence>
<evidence type="ECO:0000256" key="1">
    <source>
        <dbReference type="ARBA" id="ARBA00004651"/>
    </source>
</evidence>
<evidence type="ECO:0000256" key="5">
    <source>
        <dbReference type="ARBA" id="ARBA00023136"/>
    </source>
</evidence>
<reference evidence="6 7" key="1">
    <citation type="submission" date="2015-10" db="EMBL/GenBank/DDBJ databases">
        <title>Draft genome sequence of Streptomyces yokosukanensis DSM 40224, type strain for the species Streptomyces yokosukanensis.</title>
        <authorList>
            <person name="Ruckert C."/>
            <person name="Winkler A."/>
            <person name="Kalinowski J."/>
            <person name="Kampfer P."/>
            <person name="Glaeser S."/>
        </authorList>
    </citation>
    <scope>NUCLEOTIDE SEQUENCE [LARGE SCALE GENOMIC DNA]</scope>
    <source>
        <strain evidence="6 7">DSM 40224</strain>
    </source>
</reference>
<name>A0A101P3Y4_9ACTN</name>
<dbReference type="AlphaFoldDB" id="A0A101P3Y4"/>
<dbReference type="GO" id="GO:0005886">
    <property type="term" value="C:plasma membrane"/>
    <property type="evidence" value="ECO:0007669"/>
    <property type="project" value="UniProtKB-SubCell"/>
</dbReference>
<keyword evidence="4" id="KW-1133">Transmembrane helix</keyword>
<organism evidence="6 7">
    <name type="scientific">Streptomyces yokosukanensis</name>
    <dbReference type="NCBI Taxonomy" id="67386"/>
    <lineage>
        <taxon>Bacteria</taxon>
        <taxon>Bacillati</taxon>
        <taxon>Actinomycetota</taxon>
        <taxon>Actinomycetes</taxon>
        <taxon>Kitasatosporales</taxon>
        <taxon>Streptomycetaceae</taxon>
        <taxon>Streptomyces</taxon>
    </lineage>
</organism>
<dbReference type="EMBL" id="LMWN01000029">
    <property type="protein sequence ID" value="KUN04470.1"/>
    <property type="molecule type" value="Genomic_DNA"/>
</dbReference>
<dbReference type="InterPro" id="IPR052425">
    <property type="entry name" value="Uncharacterized_MFS-type"/>
</dbReference>